<dbReference type="STRING" id="1195236.CTER_5399"/>
<evidence type="ECO:0000256" key="2">
    <source>
        <dbReference type="ARBA" id="ARBA00023239"/>
    </source>
</evidence>
<keyword evidence="2 3" id="KW-0456">Lyase</keyword>
<proteinExistence type="inferred from homology"/>
<feature type="active site" description="Proton donor/acceptor" evidence="4">
    <location>
        <position position="136"/>
    </location>
</feature>
<accession>S0FEZ0</accession>
<dbReference type="eggNOG" id="COG0329">
    <property type="taxonomic scope" value="Bacteria"/>
</dbReference>
<organism evidence="6 7">
    <name type="scientific">Ruminiclostridium cellobioparum subsp. termitidis CT1112</name>
    <dbReference type="NCBI Taxonomy" id="1195236"/>
    <lineage>
        <taxon>Bacteria</taxon>
        <taxon>Bacillati</taxon>
        <taxon>Bacillota</taxon>
        <taxon>Clostridia</taxon>
        <taxon>Eubacteriales</taxon>
        <taxon>Oscillospiraceae</taxon>
        <taxon>Ruminiclostridium</taxon>
    </lineage>
</organism>
<dbReference type="SMART" id="SM01130">
    <property type="entry name" value="DHDPS"/>
    <property type="match status" value="1"/>
</dbReference>
<dbReference type="PANTHER" id="PTHR12128:SF66">
    <property type="entry name" value="4-HYDROXY-2-OXOGLUTARATE ALDOLASE, MITOCHONDRIAL"/>
    <property type="match status" value="1"/>
</dbReference>
<evidence type="ECO:0000256" key="3">
    <source>
        <dbReference type="PIRNR" id="PIRNR001365"/>
    </source>
</evidence>
<dbReference type="Proteomes" id="UP000014155">
    <property type="component" value="Unassembled WGS sequence"/>
</dbReference>
<evidence type="ECO:0000256" key="5">
    <source>
        <dbReference type="PIRSR" id="PIRSR001365-2"/>
    </source>
</evidence>
<protein>
    <submittedName>
        <fullName evidence="6">Dihydrodipicolinate synthase/N-acetylneuraminate lyase</fullName>
    </submittedName>
</protein>
<feature type="binding site" evidence="5">
    <location>
        <position position="207"/>
    </location>
    <ligand>
        <name>pyruvate</name>
        <dbReference type="ChEBI" id="CHEBI:15361"/>
    </ligand>
</feature>
<sequence length="302" mass="33008">MLLNGIFVPVITPFQADQKVDPGLLKENIQKLNLTGVSGYMPLGSNGEFAYISDDEALDILNVVKKTAGKNKLVFAGTGRESVKNTVEFSKKAEEIGVDAVFVLTPHYFPKQMSSEVLEKYYREVAEKISVPVILYSAPGYASGVNIEPELMARLAGISNISGMKDTSSKPVNEYASMLPERKDFSLLAGTMDKFYEGILSGATGGVLSSANYIPEICCSLYELLVKGKIDKARELHRRLCGLAKKTTAQYGVAGVKAAMNIFGYSCGVPRRPLQEVTGMALYEMTWNLKSGVEEINNFIKE</sequence>
<dbReference type="PANTHER" id="PTHR12128">
    <property type="entry name" value="DIHYDRODIPICOLINATE SYNTHASE"/>
    <property type="match status" value="1"/>
</dbReference>
<dbReference type="InterPro" id="IPR013785">
    <property type="entry name" value="Aldolase_TIM"/>
</dbReference>
<dbReference type="PIRSF" id="PIRSF001365">
    <property type="entry name" value="DHDPS"/>
    <property type="match status" value="1"/>
</dbReference>
<dbReference type="PATRIC" id="fig|1195236.3.peg.5536"/>
<evidence type="ECO:0000256" key="1">
    <source>
        <dbReference type="ARBA" id="ARBA00007592"/>
    </source>
</evidence>
<dbReference type="AlphaFoldDB" id="S0FEZ0"/>
<reference evidence="6 7" key="1">
    <citation type="journal article" date="2013" name="Genome Announc.">
        <title>Draft Genome Sequence of the Cellulolytic, Mesophilic, Anaerobic Bacterium Clostridium termitidis Strain CT1112 (DSM 5398).</title>
        <authorList>
            <person name="Lal S."/>
            <person name="Ramachandran U."/>
            <person name="Zhang X."/>
            <person name="Munir R."/>
            <person name="Sparling R."/>
            <person name="Levin D.B."/>
        </authorList>
    </citation>
    <scope>NUCLEOTIDE SEQUENCE [LARGE SCALE GENOMIC DNA]</scope>
    <source>
        <strain evidence="6 7">CT1112</strain>
    </source>
</reference>
<dbReference type="PRINTS" id="PR00146">
    <property type="entry name" value="DHPICSNTHASE"/>
</dbReference>
<comment type="caution">
    <text evidence="6">The sequence shown here is derived from an EMBL/GenBank/DDBJ whole genome shotgun (WGS) entry which is preliminary data.</text>
</comment>
<dbReference type="RefSeq" id="WP_004631241.1">
    <property type="nucleotide sequence ID" value="NZ_AORV01000078.1"/>
</dbReference>
<comment type="similarity">
    <text evidence="1 3">Belongs to the DapA family.</text>
</comment>
<evidence type="ECO:0000313" key="7">
    <source>
        <dbReference type="Proteomes" id="UP000014155"/>
    </source>
</evidence>
<evidence type="ECO:0000313" key="6">
    <source>
        <dbReference type="EMBL" id="EMS69060.1"/>
    </source>
</evidence>
<gene>
    <name evidence="6" type="ORF">CTER_5399</name>
</gene>
<dbReference type="EMBL" id="AORV01000078">
    <property type="protein sequence ID" value="EMS69060.1"/>
    <property type="molecule type" value="Genomic_DNA"/>
</dbReference>
<name>S0FEZ0_RUMCE</name>
<keyword evidence="7" id="KW-1185">Reference proteome</keyword>
<feature type="active site" description="Schiff-base intermediate with substrate" evidence="4">
    <location>
        <position position="165"/>
    </location>
</feature>
<dbReference type="InterPro" id="IPR002220">
    <property type="entry name" value="DapA-like"/>
</dbReference>
<evidence type="ECO:0000256" key="4">
    <source>
        <dbReference type="PIRSR" id="PIRSR001365-1"/>
    </source>
</evidence>
<dbReference type="CDD" id="cd00408">
    <property type="entry name" value="DHDPS-like"/>
    <property type="match status" value="1"/>
</dbReference>
<dbReference type="SUPFAM" id="SSF51569">
    <property type="entry name" value="Aldolase"/>
    <property type="match status" value="1"/>
</dbReference>
<dbReference type="Gene3D" id="3.20.20.70">
    <property type="entry name" value="Aldolase class I"/>
    <property type="match status" value="1"/>
</dbReference>
<dbReference type="GO" id="GO:0008840">
    <property type="term" value="F:4-hydroxy-tetrahydrodipicolinate synthase activity"/>
    <property type="evidence" value="ECO:0007669"/>
    <property type="project" value="TreeGrafter"/>
</dbReference>
<dbReference type="Pfam" id="PF00701">
    <property type="entry name" value="DHDPS"/>
    <property type="match status" value="1"/>
</dbReference>